<comment type="caution">
    <text evidence="1">The sequence shown here is derived from an EMBL/GenBank/DDBJ whole genome shotgun (WGS) entry which is preliminary data.</text>
</comment>
<dbReference type="InterPro" id="IPR005493">
    <property type="entry name" value="RraA/RraA-like"/>
</dbReference>
<dbReference type="RefSeq" id="WP_310456686.1">
    <property type="nucleotide sequence ID" value="NZ_JAVKPH010000006.1"/>
</dbReference>
<proteinExistence type="predicted"/>
<organism evidence="1 2">
    <name type="scientific">Ruixingdingia sedimenti</name>
    <dbReference type="NCBI Taxonomy" id="3073604"/>
    <lineage>
        <taxon>Bacteria</taxon>
        <taxon>Pseudomonadati</taxon>
        <taxon>Pseudomonadota</taxon>
        <taxon>Alphaproteobacteria</taxon>
        <taxon>Rhodobacterales</taxon>
        <taxon>Paracoccaceae</taxon>
        <taxon>Ruixingdingia</taxon>
    </lineage>
</organism>
<protein>
    <submittedName>
        <fullName evidence="1">Ribonuclease activity regulator RraA</fullName>
    </submittedName>
</protein>
<dbReference type="SUPFAM" id="SSF89562">
    <property type="entry name" value="RraA-like"/>
    <property type="match status" value="1"/>
</dbReference>
<dbReference type="NCBIfam" id="NF006093">
    <property type="entry name" value="PRK08245.1"/>
    <property type="match status" value="1"/>
</dbReference>
<dbReference type="Proteomes" id="UP001247754">
    <property type="component" value="Unassembled WGS sequence"/>
</dbReference>
<accession>A0ABU1F760</accession>
<dbReference type="Gene3D" id="3.50.30.40">
    <property type="entry name" value="Ribonuclease E inhibitor RraA/RraA-like"/>
    <property type="match status" value="1"/>
</dbReference>
<dbReference type="EMBL" id="JAVKPH010000006">
    <property type="protein sequence ID" value="MDR5652438.1"/>
    <property type="molecule type" value="Genomic_DNA"/>
</dbReference>
<evidence type="ECO:0000313" key="1">
    <source>
        <dbReference type="EMBL" id="MDR5652438.1"/>
    </source>
</evidence>
<gene>
    <name evidence="1" type="ORF">RGD00_07475</name>
</gene>
<evidence type="ECO:0000313" key="2">
    <source>
        <dbReference type="Proteomes" id="UP001247754"/>
    </source>
</evidence>
<dbReference type="PANTHER" id="PTHR33254:SF16">
    <property type="entry name" value="BLR3842 PROTEIN"/>
    <property type="match status" value="1"/>
</dbReference>
<reference evidence="1 2" key="1">
    <citation type="submission" date="2023-09" db="EMBL/GenBank/DDBJ databases">
        <title>Xinfangfangia sedmenti sp. nov., isolated the sedment.</title>
        <authorList>
            <person name="Xu L."/>
        </authorList>
    </citation>
    <scope>NUCLEOTIDE SEQUENCE [LARGE SCALE GENOMIC DNA]</scope>
    <source>
        <strain evidence="1 2">LG-4</strain>
    </source>
</reference>
<dbReference type="Pfam" id="PF03737">
    <property type="entry name" value="RraA-like"/>
    <property type="match status" value="1"/>
</dbReference>
<dbReference type="InterPro" id="IPR036704">
    <property type="entry name" value="RraA/RraA-like_sf"/>
</dbReference>
<name>A0ABU1F760_9RHOB</name>
<dbReference type="PANTHER" id="PTHR33254">
    <property type="entry name" value="4-HYDROXY-4-METHYL-2-OXOGLUTARATE ALDOLASE 3-RELATED"/>
    <property type="match status" value="1"/>
</dbReference>
<dbReference type="CDD" id="cd16841">
    <property type="entry name" value="RraA_family"/>
    <property type="match status" value="1"/>
</dbReference>
<keyword evidence="2" id="KW-1185">Reference proteome</keyword>
<sequence length="240" mass="25766">MTLSPDTRAKLARCGAATLANALLKRGFRNTFVLGMSPVAPGQPPLIGPAWTLRFIPAREDLDSMELYARNDSLHRRAIEECDPGAVLVLATGGDARASSMGDMMALRLKTRGVAGAITDGGFRDAPGIRDTGLPCFQIRESGPATPIWLHPVEFNAPVGLGGVAVYPGDIIVGNDEGVVVIPRHLADEVAEECAGVADYETFVAREIRRGRSLFGLFPATPESRADYDQWVARGRPQQE</sequence>